<dbReference type="PATRIC" id="fig|632772.20.peg.5623"/>
<dbReference type="RefSeq" id="WP_015889136.1">
    <property type="nucleotide sequence ID" value="NC_012522.1"/>
</dbReference>
<accession>C1AVE5</accession>
<evidence type="ECO:0008006" key="3">
    <source>
        <dbReference type="Google" id="ProtNLM"/>
    </source>
</evidence>
<dbReference type="Proteomes" id="UP000002212">
    <property type="component" value="Chromosome"/>
</dbReference>
<evidence type="ECO:0000313" key="1">
    <source>
        <dbReference type="EMBL" id="BAH53635.1"/>
    </source>
</evidence>
<sequence>MDSQDSAILELACRWLPYGGPPPEEILVDFGMAELRFDQQLLKILGSMSSRHLSDVDRIMLQKQLLERRERRRRSNIPVP</sequence>
<protein>
    <recommendedName>
        <fullName evidence="3">DUF3263 domain-containing protein</fullName>
    </recommendedName>
</protein>
<dbReference type="OrthoDB" id="4564819at2"/>
<evidence type="ECO:0000313" key="2">
    <source>
        <dbReference type="Proteomes" id="UP000002212"/>
    </source>
</evidence>
<dbReference type="EMBL" id="AP011115">
    <property type="protein sequence ID" value="BAH53635.1"/>
    <property type="molecule type" value="Genomic_DNA"/>
</dbReference>
<name>C1AVE5_RHOOB</name>
<gene>
    <name evidence="1" type="ordered locus">ROP_53880</name>
</gene>
<dbReference type="KEGG" id="rop:ROP_53880"/>
<reference evidence="1 2" key="1">
    <citation type="submission" date="2009-03" db="EMBL/GenBank/DDBJ databases">
        <title>Comparison of the complete genome sequences of Rhodococcus erythropolis PR4 and Rhodococcus opacus B4.</title>
        <authorList>
            <person name="Takarada H."/>
            <person name="Sekine M."/>
            <person name="Hosoyama A."/>
            <person name="Yamada R."/>
            <person name="Fujisawa T."/>
            <person name="Omata S."/>
            <person name="Shimizu A."/>
            <person name="Tsukatani N."/>
            <person name="Tanikawa S."/>
            <person name="Fujita N."/>
            <person name="Harayama S."/>
        </authorList>
    </citation>
    <scope>NUCLEOTIDE SEQUENCE [LARGE SCALE GENOMIC DNA]</scope>
    <source>
        <strain evidence="1 2">B4</strain>
    </source>
</reference>
<dbReference type="AlphaFoldDB" id="C1AVE5"/>
<dbReference type="HOGENOM" id="CLU_182223_0_0_11"/>
<organism evidence="1 2">
    <name type="scientific">Rhodococcus opacus (strain B4)</name>
    <dbReference type="NCBI Taxonomy" id="632772"/>
    <lineage>
        <taxon>Bacteria</taxon>
        <taxon>Bacillati</taxon>
        <taxon>Actinomycetota</taxon>
        <taxon>Actinomycetes</taxon>
        <taxon>Mycobacteriales</taxon>
        <taxon>Nocardiaceae</taxon>
        <taxon>Rhodococcus</taxon>
    </lineage>
</organism>
<proteinExistence type="predicted"/>